<reference evidence="1 2" key="1">
    <citation type="submission" date="2024-03" db="EMBL/GenBank/DDBJ databases">
        <title>Bacilli Hybrid Assemblies.</title>
        <authorList>
            <person name="Kovac J."/>
        </authorList>
    </citation>
    <scope>NUCLEOTIDE SEQUENCE [LARGE SCALE GENOMIC DNA]</scope>
    <source>
        <strain evidence="1 2">FSL R7-0666</strain>
    </source>
</reference>
<proteinExistence type="predicted"/>
<protein>
    <submittedName>
        <fullName evidence="1">Uncharacterized protein</fullName>
    </submittedName>
</protein>
<organism evidence="1 2">
    <name type="scientific">Alkalicoccobacillus gibsonii</name>
    <dbReference type="NCBI Taxonomy" id="79881"/>
    <lineage>
        <taxon>Bacteria</taxon>
        <taxon>Bacillati</taxon>
        <taxon>Bacillota</taxon>
        <taxon>Bacilli</taxon>
        <taxon>Bacillales</taxon>
        <taxon>Bacillaceae</taxon>
        <taxon>Alkalicoccobacillus</taxon>
    </lineage>
</organism>
<accession>A0ABU9VMY8</accession>
<dbReference type="RefSeq" id="WP_343131858.1">
    <property type="nucleotide sequence ID" value="NZ_JBCITK010000001.1"/>
</dbReference>
<dbReference type="EMBL" id="JBCITK010000001">
    <property type="protein sequence ID" value="MEN0645278.1"/>
    <property type="molecule type" value="Genomic_DNA"/>
</dbReference>
<keyword evidence="2" id="KW-1185">Reference proteome</keyword>
<comment type="caution">
    <text evidence="1">The sequence shown here is derived from an EMBL/GenBank/DDBJ whole genome shotgun (WGS) entry which is preliminary data.</text>
</comment>
<evidence type="ECO:0000313" key="1">
    <source>
        <dbReference type="EMBL" id="MEN0645278.1"/>
    </source>
</evidence>
<gene>
    <name evidence="1" type="ORF">MKY91_19115</name>
</gene>
<name>A0ABU9VMY8_9BACI</name>
<sequence>MNVHAVSIKRIDQFFQEQLHARQIDPDDPEFQLFRDVYMPPKEKTASIYGISDEATLALLAGRAKSVQDMEYELLARKRTNATLDVDTILTIGLVVVTETNDFKTITNYFIGGSRPFQSLNSILTYLIGYPKKDLELKLKHDRAAKEFKLMGLHLS</sequence>
<dbReference type="Proteomes" id="UP001418796">
    <property type="component" value="Unassembled WGS sequence"/>
</dbReference>
<evidence type="ECO:0000313" key="2">
    <source>
        <dbReference type="Proteomes" id="UP001418796"/>
    </source>
</evidence>